<keyword evidence="2" id="KW-1185">Reference proteome</keyword>
<sequence length="320" mass="36506">MNHDFQQLTLSSNEKKVKRVHPFPLTEALDTELCTVLVENLPEDHTIENMKKIFGEVGRIKKITIHEENATREQKKYSIEEKLLSGKLNAVVEYDTVEAAENAVATLNNEQDWRHGMRVKLLKCKGKNTQRKKGHDSEKKINVQVDRPIEKENQQLSDHHDEESQKGSKKDTLYMDGGGASKGKTMHGDERKDSQEVRYRGVRRRPWGKYAAEIRDPNKNGQRIWLGTFDTAEDAARAYDQAAFSLRSHLATLNFPTEYLSKLPEPPSFQSSSKSYSSTSNVVERGGSSVGKEKHVIVLEYLDDRVLQELLHETSMGKKK</sequence>
<evidence type="ECO:0000313" key="2">
    <source>
        <dbReference type="Proteomes" id="UP001055811"/>
    </source>
</evidence>
<accession>A0ACB9H628</accession>
<dbReference type="EMBL" id="CM042009">
    <property type="protein sequence ID" value="KAI3790810.1"/>
    <property type="molecule type" value="Genomic_DNA"/>
</dbReference>
<reference evidence="2" key="1">
    <citation type="journal article" date="2022" name="Mol. Ecol. Resour.">
        <title>The genomes of chicory, endive, great burdock and yacon provide insights into Asteraceae palaeo-polyploidization history and plant inulin production.</title>
        <authorList>
            <person name="Fan W."/>
            <person name="Wang S."/>
            <person name="Wang H."/>
            <person name="Wang A."/>
            <person name="Jiang F."/>
            <person name="Liu H."/>
            <person name="Zhao H."/>
            <person name="Xu D."/>
            <person name="Zhang Y."/>
        </authorList>
    </citation>
    <scope>NUCLEOTIDE SEQUENCE [LARGE SCALE GENOMIC DNA]</scope>
    <source>
        <strain evidence="2">cv. Punajuju</strain>
    </source>
</reference>
<dbReference type="Proteomes" id="UP001055811">
    <property type="component" value="Linkage Group LG01"/>
</dbReference>
<organism evidence="1 2">
    <name type="scientific">Cichorium intybus</name>
    <name type="common">Chicory</name>
    <dbReference type="NCBI Taxonomy" id="13427"/>
    <lineage>
        <taxon>Eukaryota</taxon>
        <taxon>Viridiplantae</taxon>
        <taxon>Streptophyta</taxon>
        <taxon>Embryophyta</taxon>
        <taxon>Tracheophyta</taxon>
        <taxon>Spermatophyta</taxon>
        <taxon>Magnoliopsida</taxon>
        <taxon>eudicotyledons</taxon>
        <taxon>Gunneridae</taxon>
        <taxon>Pentapetalae</taxon>
        <taxon>asterids</taxon>
        <taxon>campanulids</taxon>
        <taxon>Asterales</taxon>
        <taxon>Asteraceae</taxon>
        <taxon>Cichorioideae</taxon>
        <taxon>Cichorieae</taxon>
        <taxon>Cichoriinae</taxon>
        <taxon>Cichorium</taxon>
    </lineage>
</organism>
<protein>
    <submittedName>
        <fullName evidence="1">Uncharacterized protein</fullName>
    </submittedName>
</protein>
<proteinExistence type="predicted"/>
<reference evidence="1 2" key="2">
    <citation type="journal article" date="2022" name="Mol. Ecol. Resour.">
        <title>The genomes of chicory, endive, great burdock and yacon provide insights into Asteraceae paleo-polyploidization history and plant inulin production.</title>
        <authorList>
            <person name="Fan W."/>
            <person name="Wang S."/>
            <person name="Wang H."/>
            <person name="Wang A."/>
            <person name="Jiang F."/>
            <person name="Liu H."/>
            <person name="Zhao H."/>
            <person name="Xu D."/>
            <person name="Zhang Y."/>
        </authorList>
    </citation>
    <scope>NUCLEOTIDE SEQUENCE [LARGE SCALE GENOMIC DNA]</scope>
    <source>
        <strain evidence="2">cv. Punajuju</strain>
        <tissue evidence="1">Leaves</tissue>
    </source>
</reference>
<name>A0ACB9H628_CICIN</name>
<gene>
    <name evidence="1" type="ORF">L2E82_04146</name>
</gene>
<comment type="caution">
    <text evidence="1">The sequence shown here is derived from an EMBL/GenBank/DDBJ whole genome shotgun (WGS) entry which is preliminary data.</text>
</comment>
<evidence type="ECO:0000313" key="1">
    <source>
        <dbReference type="EMBL" id="KAI3790810.1"/>
    </source>
</evidence>